<feature type="domain" description="Ubiquitin-like" evidence="2">
    <location>
        <begin position="147"/>
        <end position="225"/>
    </location>
</feature>
<accession>A0AA36IQI3</accession>
<evidence type="ECO:0000313" key="4">
    <source>
        <dbReference type="Proteomes" id="UP001178507"/>
    </source>
</evidence>
<sequence>MPSPSLVFVKNDEGILIPAFVNTSDTISSSKVWSPTSSDDFMVLTQKELRTLVPPHITISQPINKKKLCETIFSKWGMIVDYKNQSETCYKDTSTAQKVGSSGMGGGGGGDPHGDSSDEDSDNNEDSDGFEENEGEFDLETFSEKFFDIYVKSGFSQSPSIMVSINPSWKVRSLDFTVSAKMKVPMSALRYTTQKGDNVYKTLSFKDNRIQARQTIIVMLELKGGVGRKVVKPQLKENEVKARFIAKSKETIKPFLDAYEVDSNVTPAELTPLLQPLTSKVADIKRRVALGEDALIDGLMFLSDEQLETLSTIFAVKKGKFTEQKLVQASYAIIPEMKLVDEYVGHLTKHKNIAVTDFLETYATTFVQSRSGDLTYDNDRFAEAVKTTIAYRKGIRRASEVANAQPNEVEDNSTRCVLM</sequence>
<gene>
    <name evidence="3" type="ORF">EVOR1521_LOCUS16280</name>
</gene>
<reference evidence="3" key="1">
    <citation type="submission" date="2023-08" db="EMBL/GenBank/DDBJ databases">
        <authorList>
            <person name="Chen Y."/>
            <person name="Shah S."/>
            <person name="Dougan E. K."/>
            <person name="Thang M."/>
            <person name="Chan C."/>
        </authorList>
    </citation>
    <scope>NUCLEOTIDE SEQUENCE</scope>
</reference>
<feature type="compositionally biased region" description="Acidic residues" evidence="1">
    <location>
        <begin position="117"/>
        <end position="134"/>
    </location>
</feature>
<evidence type="ECO:0000313" key="3">
    <source>
        <dbReference type="EMBL" id="CAJ1391007.1"/>
    </source>
</evidence>
<name>A0AA36IQI3_9DINO</name>
<dbReference type="Proteomes" id="UP001178507">
    <property type="component" value="Unassembled WGS sequence"/>
</dbReference>
<dbReference type="InterPro" id="IPR000626">
    <property type="entry name" value="Ubiquitin-like_dom"/>
</dbReference>
<keyword evidence="4" id="KW-1185">Reference proteome</keyword>
<protein>
    <recommendedName>
        <fullName evidence="2">Ubiquitin-like domain-containing protein</fullName>
    </recommendedName>
</protein>
<feature type="region of interest" description="Disordered" evidence="1">
    <location>
        <begin position="97"/>
        <end position="134"/>
    </location>
</feature>
<organism evidence="3 4">
    <name type="scientific">Effrenium voratum</name>
    <dbReference type="NCBI Taxonomy" id="2562239"/>
    <lineage>
        <taxon>Eukaryota</taxon>
        <taxon>Sar</taxon>
        <taxon>Alveolata</taxon>
        <taxon>Dinophyceae</taxon>
        <taxon>Suessiales</taxon>
        <taxon>Symbiodiniaceae</taxon>
        <taxon>Effrenium</taxon>
    </lineage>
</organism>
<feature type="compositionally biased region" description="Gly residues" evidence="1">
    <location>
        <begin position="102"/>
        <end position="111"/>
    </location>
</feature>
<dbReference type="PROSITE" id="PS50053">
    <property type="entry name" value="UBIQUITIN_2"/>
    <property type="match status" value="1"/>
</dbReference>
<evidence type="ECO:0000256" key="1">
    <source>
        <dbReference type="SAM" id="MobiDB-lite"/>
    </source>
</evidence>
<dbReference type="EMBL" id="CAUJNA010002200">
    <property type="protein sequence ID" value="CAJ1391007.1"/>
    <property type="molecule type" value="Genomic_DNA"/>
</dbReference>
<dbReference type="AlphaFoldDB" id="A0AA36IQI3"/>
<comment type="caution">
    <text evidence="3">The sequence shown here is derived from an EMBL/GenBank/DDBJ whole genome shotgun (WGS) entry which is preliminary data.</text>
</comment>
<evidence type="ECO:0000259" key="2">
    <source>
        <dbReference type="PROSITE" id="PS50053"/>
    </source>
</evidence>
<proteinExistence type="predicted"/>